<accession>A0ACC3DE80</accession>
<name>A0ACC3DE80_9PEZI</name>
<sequence>MKETGSSFSKRVQETGEQRLTSMLIEPIQRLPRYNLYIDNIVKQLPARHPAIKSLLKARDIISSICDNDATQDDRGHTVQRLMELVPSMPNSVRLIGRLVTAVDIVELRPPCHLERPDTLLATGILLLFTDYVVILRKGSKSSMSARSLTAHLDGTNVPSSTGDANVMDLDYRQAVPLRYVELSELEEGKLVQLTRLDLVVELTPNSRPGSSYSSKVYQVYQLLGSYEGKASKLTEELVKAK</sequence>
<dbReference type="Proteomes" id="UP001186974">
    <property type="component" value="Unassembled WGS sequence"/>
</dbReference>
<protein>
    <submittedName>
        <fullName evidence="1">Uncharacterized protein</fullName>
    </submittedName>
</protein>
<keyword evidence="2" id="KW-1185">Reference proteome</keyword>
<gene>
    <name evidence="1" type="ORF">LTS18_002249</name>
</gene>
<comment type="caution">
    <text evidence="1">The sequence shown here is derived from an EMBL/GenBank/DDBJ whole genome shotgun (WGS) entry which is preliminary data.</text>
</comment>
<evidence type="ECO:0000313" key="2">
    <source>
        <dbReference type="Proteomes" id="UP001186974"/>
    </source>
</evidence>
<organism evidence="1 2">
    <name type="scientific">Coniosporium uncinatum</name>
    <dbReference type="NCBI Taxonomy" id="93489"/>
    <lineage>
        <taxon>Eukaryota</taxon>
        <taxon>Fungi</taxon>
        <taxon>Dikarya</taxon>
        <taxon>Ascomycota</taxon>
        <taxon>Pezizomycotina</taxon>
        <taxon>Dothideomycetes</taxon>
        <taxon>Dothideomycetes incertae sedis</taxon>
        <taxon>Coniosporium</taxon>
    </lineage>
</organism>
<evidence type="ECO:0000313" key="1">
    <source>
        <dbReference type="EMBL" id="KAK3065908.1"/>
    </source>
</evidence>
<proteinExistence type="predicted"/>
<feature type="non-terminal residue" evidence="1">
    <location>
        <position position="242"/>
    </location>
</feature>
<dbReference type="EMBL" id="JAWDJW010006129">
    <property type="protein sequence ID" value="KAK3065908.1"/>
    <property type="molecule type" value="Genomic_DNA"/>
</dbReference>
<reference evidence="1" key="1">
    <citation type="submission" date="2024-09" db="EMBL/GenBank/DDBJ databases">
        <title>Black Yeasts Isolated from many extreme environments.</title>
        <authorList>
            <person name="Coleine C."/>
            <person name="Stajich J.E."/>
            <person name="Selbmann L."/>
        </authorList>
    </citation>
    <scope>NUCLEOTIDE SEQUENCE</scope>
    <source>
        <strain evidence="1">CCFEE 5737</strain>
    </source>
</reference>